<reference evidence="2 3" key="1">
    <citation type="journal article" date="2015" name="Nature">
        <title>rRNA introns, odd ribosomes, and small enigmatic genomes across a large radiation of phyla.</title>
        <authorList>
            <person name="Brown C.T."/>
            <person name="Hug L.A."/>
            <person name="Thomas B.C."/>
            <person name="Sharon I."/>
            <person name="Castelle C.J."/>
            <person name="Singh A."/>
            <person name="Wilkins M.J."/>
            <person name="Williams K.H."/>
            <person name="Banfield J.F."/>
        </authorList>
    </citation>
    <scope>NUCLEOTIDE SEQUENCE [LARGE SCALE GENOMIC DNA]</scope>
</reference>
<dbReference type="AlphaFoldDB" id="A0A0G0YER9"/>
<evidence type="ECO:0000313" key="2">
    <source>
        <dbReference type="EMBL" id="KKR98827.1"/>
    </source>
</evidence>
<dbReference type="EMBL" id="LCAV01000015">
    <property type="protein sequence ID" value="KKR98827.1"/>
    <property type="molecule type" value="Genomic_DNA"/>
</dbReference>
<dbReference type="STRING" id="1619048.UU49_C0015G0012"/>
<keyword evidence="1" id="KW-1133">Transmembrane helix</keyword>
<keyword evidence="1" id="KW-0812">Transmembrane</keyword>
<evidence type="ECO:0000313" key="3">
    <source>
        <dbReference type="Proteomes" id="UP000034108"/>
    </source>
</evidence>
<accession>A0A0G0YER9</accession>
<evidence type="ECO:0000256" key="1">
    <source>
        <dbReference type="SAM" id="Phobius"/>
    </source>
</evidence>
<comment type="caution">
    <text evidence="2">The sequence shown here is derived from an EMBL/GenBank/DDBJ whole genome shotgun (WGS) entry which is preliminary data.</text>
</comment>
<organism evidence="2 3">
    <name type="scientific">Candidatus Magasanikbacteria bacterium GW2011_GWC2_41_17</name>
    <dbReference type="NCBI Taxonomy" id="1619048"/>
    <lineage>
        <taxon>Bacteria</taxon>
        <taxon>Candidatus Magasanikiibacteriota</taxon>
    </lineage>
</organism>
<dbReference type="Proteomes" id="UP000034108">
    <property type="component" value="Unassembled WGS sequence"/>
</dbReference>
<protein>
    <submittedName>
        <fullName evidence="2">Uncharacterized protein</fullName>
    </submittedName>
</protein>
<gene>
    <name evidence="2" type="ORF">UU49_C0015G0012</name>
</gene>
<feature type="transmembrane region" description="Helical" evidence="1">
    <location>
        <begin position="28"/>
        <end position="48"/>
    </location>
</feature>
<sequence>MDRPSWDTPEYRKQLAKGMLADSLRGTAWVLFISIAITAIVIGGIYALSEWLK</sequence>
<keyword evidence="1" id="KW-0472">Membrane</keyword>
<name>A0A0G0YER9_9BACT</name>
<proteinExistence type="predicted"/>